<dbReference type="AlphaFoldDB" id="A0A7T5RJF8"/>
<proteinExistence type="predicted"/>
<name>A0A7T5RJF8_9BACT</name>
<gene>
    <name evidence="1" type="ORF">HYW89_04780</name>
</gene>
<accession>A0A7T5RJF8</accession>
<dbReference type="Proteomes" id="UP000595618">
    <property type="component" value="Chromosome"/>
</dbReference>
<protein>
    <submittedName>
        <fullName evidence="1">Uncharacterized protein</fullName>
    </submittedName>
</protein>
<evidence type="ECO:0000313" key="1">
    <source>
        <dbReference type="EMBL" id="QQG45281.1"/>
    </source>
</evidence>
<sequence>MTLEELKSGLQEIVEKLKAIGQLVGGTQDFEGFEEEFEEGVRITVTIKIALLFAEYFGVDAETLAKFLNRN</sequence>
<organism evidence="1 2">
    <name type="scientific">Candidatus Sungiibacteriota bacterium</name>
    <dbReference type="NCBI Taxonomy" id="2750080"/>
    <lineage>
        <taxon>Bacteria</taxon>
        <taxon>Candidatus Sungiibacteriota</taxon>
    </lineage>
</organism>
<dbReference type="EMBL" id="CP066690">
    <property type="protein sequence ID" value="QQG45281.1"/>
    <property type="molecule type" value="Genomic_DNA"/>
</dbReference>
<evidence type="ECO:0000313" key="2">
    <source>
        <dbReference type="Proteomes" id="UP000595618"/>
    </source>
</evidence>
<reference evidence="1 2" key="1">
    <citation type="submission" date="2020-07" db="EMBL/GenBank/DDBJ databases">
        <title>Huge and variable diversity of episymbiotic CPR bacteria and DPANN archaea in groundwater ecosystems.</title>
        <authorList>
            <person name="He C.Y."/>
            <person name="Keren R."/>
            <person name="Whittaker M."/>
            <person name="Farag I.F."/>
            <person name="Doudna J."/>
            <person name="Cate J.H.D."/>
            <person name="Banfield J.F."/>
        </authorList>
    </citation>
    <scope>NUCLEOTIDE SEQUENCE [LARGE SCALE GENOMIC DNA]</scope>
    <source>
        <strain evidence="1">NC_groundwater_541_Ag_S-0.1um_46_50</strain>
    </source>
</reference>